<feature type="domain" description="Transcription activator GCR1-like" evidence="2">
    <location>
        <begin position="246"/>
        <end position="327"/>
    </location>
</feature>
<dbReference type="CGD" id="CAL0000167178">
    <property type="gene designation" value="Cd36_21640"/>
</dbReference>
<feature type="compositionally biased region" description="Polar residues" evidence="1">
    <location>
        <begin position="194"/>
        <end position="210"/>
    </location>
</feature>
<evidence type="ECO:0000313" key="3">
    <source>
        <dbReference type="CGD" id="CAL0000167178"/>
    </source>
</evidence>
<dbReference type="KEGG" id="cdu:CD36_21640"/>
<sequence>MDSETIAYFDSKLDKVTSQLNIDNEKIVELQQEIVLLKQYIDYQNSKIDKVTTLISNLLEKKSQDEAVLNTLQALQEDVDVGDLQRQVDQLTSHHALGQPQPPPQQQLLNSQQRQQPRQQNQQQSLQHHQQHQQHHQQHQHQHQHQNQNQHQQHHSQRTSHMSQEISSQLESNMDPALHQVAVATAAVQQAQAHSQSNEPLGIASSSQPRVSKPNKKQSRRKSDNTGLKGDPTRPKSSPVRKVHITFVHNPTNVREIYDEFFKGYKGQEPLCELDEKYGKSEWRGDSRSKESKRFQRRKKLCDAIQRGMVKYGKSADDIIEYLESFRKDKSLTWLMNGHLPDDLQS</sequence>
<dbReference type="GO" id="GO:0000981">
    <property type="term" value="F:DNA-binding transcription factor activity, RNA polymerase II-specific"/>
    <property type="evidence" value="ECO:0007669"/>
    <property type="project" value="TreeGrafter"/>
</dbReference>
<feature type="region of interest" description="Disordered" evidence="1">
    <location>
        <begin position="189"/>
        <end position="241"/>
    </location>
</feature>
<protein>
    <recommendedName>
        <fullName evidence="2">Transcription activator GCR1-like domain-containing protein</fullName>
    </recommendedName>
</protein>
<dbReference type="HOGENOM" id="CLU_069644_0_0_1"/>
<dbReference type="eggNOG" id="ENOG502QQ7G">
    <property type="taxonomic scope" value="Eukaryota"/>
</dbReference>
<evidence type="ECO:0000256" key="1">
    <source>
        <dbReference type="SAM" id="MobiDB-lite"/>
    </source>
</evidence>
<feature type="compositionally biased region" description="Basic residues" evidence="1">
    <location>
        <begin position="129"/>
        <end position="144"/>
    </location>
</feature>
<gene>
    <name evidence="3" type="ordered locus">Cd36_21640</name>
    <name evidence="4" type="ORF">CD36_21640</name>
</gene>
<feature type="compositionally biased region" description="Low complexity" evidence="1">
    <location>
        <begin position="106"/>
        <end position="128"/>
    </location>
</feature>
<keyword evidence="5" id="KW-1185">Reference proteome</keyword>
<organism evidence="4 5">
    <name type="scientific">Candida dubliniensis (strain CD36 / ATCC MYA-646 / CBS 7987 / NCPF 3949 / NRRL Y-17841)</name>
    <name type="common">Yeast</name>
    <dbReference type="NCBI Taxonomy" id="573826"/>
    <lineage>
        <taxon>Eukaryota</taxon>
        <taxon>Fungi</taxon>
        <taxon>Dikarya</taxon>
        <taxon>Ascomycota</taxon>
        <taxon>Saccharomycotina</taxon>
        <taxon>Pichiomycetes</taxon>
        <taxon>Debaryomycetaceae</taxon>
        <taxon>Candida/Lodderomyces clade</taxon>
        <taxon>Candida</taxon>
    </lineage>
</organism>
<dbReference type="InterPro" id="IPR022210">
    <property type="entry name" value="TF_GCR1-like"/>
</dbReference>
<dbReference type="OrthoDB" id="428577at2759"/>
<feature type="compositionally biased region" description="Polar residues" evidence="1">
    <location>
        <begin position="159"/>
        <end position="171"/>
    </location>
</feature>
<dbReference type="RefSeq" id="XP_002418642.1">
    <property type="nucleotide sequence ID" value="XM_002418597.1"/>
</dbReference>
<accession>B9WC23</accession>
<dbReference type="Pfam" id="PF12550">
    <property type="entry name" value="GCR1_C"/>
    <property type="match status" value="1"/>
</dbReference>
<dbReference type="Proteomes" id="UP000002605">
    <property type="component" value="Chromosome 2"/>
</dbReference>
<feature type="region of interest" description="Disordered" evidence="1">
    <location>
        <begin position="95"/>
        <end position="171"/>
    </location>
</feature>
<dbReference type="GO" id="GO:0000978">
    <property type="term" value="F:RNA polymerase II cis-regulatory region sequence-specific DNA binding"/>
    <property type="evidence" value="ECO:0007669"/>
    <property type="project" value="TreeGrafter"/>
</dbReference>
<dbReference type="InterPro" id="IPR052146">
    <property type="entry name" value="HOT1"/>
</dbReference>
<dbReference type="GeneID" id="8046182"/>
<evidence type="ECO:0000313" key="5">
    <source>
        <dbReference type="Proteomes" id="UP000002605"/>
    </source>
</evidence>
<dbReference type="PANTHER" id="PTHR37784:SF2">
    <property type="entry name" value="HIGH-OSMOLARITY-INDUCED TRANSCRIPTION PROTEIN 1"/>
    <property type="match status" value="1"/>
</dbReference>
<dbReference type="PANTHER" id="PTHR37784">
    <property type="entry name" value="PROTEIN MSN1"/>
    <property type="match status" value="1"/>
</dbReference>
<dbReference type="VEuPathDB" id="FungiDB:CD36_21640"/>
<evidence type="ECO:0000313" key="4">
    <source>
        <dbReference type="EMBL" id="CAX43945.1"/>
    </source>
</evidence>
<proteinExistence type="predicted"/>
<dbReference type="EMBL" id="FM992689">
    <property type="protein sequence ID" value="CAX43945.1"/>
    <property type="molecule type" value="Genomic_DNA"/>
</dbReference>
<dbReference type="AlphaFoldDB" id="B9WC23"/>
<evidence type="ECO:0000259" key="2">
    <source>
        <dbReference type="Pfam" id="PF12550"/>
    </source>
</evidence>
<reference evidence="4 5" key="1">
    <citation type="journal article" date="2009" name="Genome Res.">
        <title>Comparative genomics of the fungal pathogens Candida dubliniensis and Candida albicans.</title>
        <authorList>
            <person name="Jackson A.P."/>
            <person name="Gamble J.A."/>
            <person name="Yeomans T."/>
            <person name="Moran G.P."/>
            <person name="Saunders D."/>
            <person name="Harris D."/>
            <person name="Aslett M."/>
            <person name="Barrell J.F."/>
            <person name="Butler G."/>
            <person name="Citiulo F."/>
            <person name="Coleman D.C."/>
            <person name="de Groot P.W.J."/>
            <person name="Goodwin T.J."/>
            <person name="Quail M.A."/>
            <person name="McQuillan J."/>
            <person name="Munro C.A."/>
            <person name="Pain A."/>
            <person name="Poulter R.T."/>
            <person name="Rajandream M.A."/>
            <person name="Renauld H."/>
            <person name="Spiering M.J."/>
            <person name="Tivey A."/>
            <person name="Gow N.A.R."/>
            <person name="Barrell B."/>
            <person name="Sullivan D.J."/>
            <person name="Berriman M."/>
        </authorList>
    </citation>
    <scope>NUCLEOTIDE SEQUENCE [LARGE SCALE GENOMIC DNA]</scope>
    <source>
        <strain evidence="5">CD36 / ATCC MYA-646 / CBS 7987 / NCPF 3949 / NRRL Y-17841</strain>
    </source>
</reference>
<name>B9WC23_CANDC</name>
<dbReference type="GO" id="GO:0060963">
    <property type="term" value="P:positive regulation of ribosomal protein gene transcription by RNA polymerase II"/>
    <property type="evidence" value="ECO:0007669"/>
    <property type="project" value="TreeGrafter"/>
</dbReference>